<evidence type="ECO:0000256" key="1">
    <source>
        <dbReference type="SAM" id="MobiDB-lite"/>
    </source>
</evidence>
<keyword evidence="4" id="KW-1185">Reference proteome</keyword>
<organism evidence="3 4">
    <name type="scientific">Stylonychia lemnae</name>
    <name type="common">Ciliate</name>
    <dbReference type="NCBI Taxonomy" id="5949"/>
    <lineage>
        <taxon>Eukaryota</taxon>
        <taxon>Sar</taxon>
        <taxon>Alveolata</taxon>
        <taxon>Ciliophora</taxon>
        <taxon>Intramacronucleata</taxon>
        <taxon>Spirotrichea</taxon>
        <taxon>Stichotrichia</taxon>
        <taxon>Sporadotrichida</taxon>
        <taxon>Oxytrichidae</taxon>
        <taxon>Stylonychinae</taxon>
        <taxon>Stylonychia</taxon>
    </lineage>
</organism>
<feature type="compositionally biased region" description="Low complexity" evidence="1">
    <location>
        <begin position="95"/>
        <end position="108"/>
    </location>
</feature>
<dbReference type="EMBL" id="CCKQ01006911">
    <property type="protein sequence ID" value="CDW78248.1"/>
    <property type="molecule type" value="Genomic_DNA"/>
</dbReference>
<evidence type="ECO:0000313" key="3">
    <source>
        <dbReference type="EMBL" id="CDW78248.1"/>
    </source>
</evidence>
<evidence type="ECO:0000256" key="2">
    <source>
        <dbReference type="SAM" id="SignalP"/>
    </source>
</evidence>
<feature type="compositionally biased region" description="Polar residues" evidence="1">
    <location>
        <begin position="58"/>
        <end position="70"/>
    </location>
</feature>
<feature type="chain" id="PRO_5001729315" evidence="2">
    <location>
        <begin position="19"/>
        <end position="373"/>
    </location>
</feature>
<protein>
    <submittedName>
        <fullName evidence="3">Uncharacterized protein</fullName>
    </submittedName>
</protein>
<proteinExistence type="predicted"/>
<gene>
    <name evidence="3" type="primary">Contig16782.g17875</name>
    <name evidence="3" type="ORF">STYLEM_7223</name>
</gene>
<reference evidence="3 4" key="1">
    <citation type="submission" date="2014-06" db="EMBL/GenBank/DDBJ databases">
        <authorList>
            <person name="Swart Estienne"/>
        </authorList>
    </citation>
    <scope>NUCLEOTIDE SEQUENCE [LARGE SCALE GENOMIC DNA]</scope>
    <source>
        <strain evidence="3 4">130c</strain>
    </source>
</reference>
<keyword evidence="2" id="KW-0732">Signal</keyword>
<name>A0A078ABU2_STYLE</name>
<feature type="region of interest" description="Disordered" evidence="1">
    <location>
        <begin position="47"/>
        <end position="154"/>
    </location>
</feature>
<sequence length="373" mass="43163">MKKFVSLAGAILLGTVIASETKTSELNAQQDLDIPFVTTVKPVHSALKDHSKVKNKSRQNAESVGKSSLTSHDELVECNEQHDEDDKLSIGSGQSKTSGDLSVDSSSVKSDKQINHLKKELHKRPRSQDQQDSDNYTKKIYKEKRYSSNNTYPKDQVEVKEIRGREQQKYLQKYKRPYNINAQKLPKTRMQFKRFPFDTDDTEDYDESIMYTPQYQQAYYDVNQATLSYQRPSTLYVQTPNLNYNNGQFVKPLIRGNGKLMVKDEIDDQSKEKFIRYSRGLDASSLPLFVMNSQNLLGQVSFQNLHMKLNQFQPLRNSRKFDDLAVQMPYKPAKIQDTSYGMNFGDWESQKHNSNPSRLQQKMLYKSILNSQY</sequence>
<feature type="compositionally biased region" description="Basic and acidic residues" evidence="1">
    <location>
        <begin position="71"/>
        <end position="88"/>
    </location>
</feature>
<feature type="compositionally biased region" description="Basic and acidic residues" evidence="1">
    <location>
        <begin position="109"/>
        <end position="118"/>
    </location>
</feature>
<dbReference type="Proteomes" id="UP000039865">
    <property type="component" value="Unassembled WGS sequence"/>
</dbReference>
<accession>A0A078ABU2</accession>
<evidence type="ECO:0000313" key="4">
    <source>
        <dbReference type="Proteomes" id="UP000039865"/>
    </source>
</evidence>
<dbReference type="InParanoid" id="A0A078ABU2"/>
<feature type="signal peptide" evidence="2">
    <location>
        <begin position="1"/>
        <end position="18"/>
    </location>
</feature>
<dbReference type="AlphaFoldDB" id="A0A078ABU2"/>